<comment type="caution">
    <text evidence="1">The sequence shown here is derived from an EMBL/GenBank/DDBJ whole genome shotgun (WGS) entry which is preliminary data.</text>
</comment>
<dbReference type="Proteomes" id="UP000238563">
    <property type="component" value="Unassembled WGS sequence"/>
</dbReference>
<dbReference type="GO" id="GO:0015948">
    <property type="term" value="P:methanogenesis"/>
    <property type="evidence" value="ECO:0007669"/>
    <property type="project" value="InterPro"/>
</dbReference>
<dbReference type="InterPro" id="IPR036485">
    <property type="entry name" value="Glu_synth_asu_C_sf"/>
</dbReference>
<dbReference type="InterPro" id="IPR017550">
    <property type="entry name" value="Formylmethanofuran_DH_suC"/>
</dbReference>
<dbReference type="NCBIfam" id="TIGR03122">
    <property type="entry name" value="one_C_dehyd_C"/>
    <property type="match status" value="1"/>
</dbReference>
<evidence type="ECO:0000313" key="1">
    <source>
        <dbReference type="EMBL" id="PRD52354.1"/>
    </source>
</evidence>
<sequence>MKALTFSLLAQPDERLDLSCLTPAALAGLADVQIAKLRIGTSRNPALVGDVFRITGKDVNNIVFEGGSSRFDKLGAGLSAGAVRVMGDVGNQAGRRLSGGTLYVDGSAGTHAGSGMINGRLEIKGNAGDYLGGSLAGETSGMEGGLLIVRGKAADYAGDRLRRGTIAILKGCGNYAGYRMIAGTLVITGRTGAMTGYLMKRGSLLLDRPPENLSPTFMPCGEPDIAFSHLFDRFLMDEKIIDKPLLGPKPGKYGGDTAVSGKGEVLFRQRYR</sequence>
<gene>
    <name evidence="1" type="ORF">C5750_15815</name>
</gene>
<keyword evidence="2" id="KW-1185">Reference proteome</keyword>
<accession>A0A2S9JHC3</accession>
<dbReference type="Gene3D" id="2.160.20.60">
    <property type="entry name" value="Glutamate synthase, alpha subunit, C-terminal domain"/>
    <property type="match status" value="1"/>
</dbReference>
<dbReference type="EMBL" id="PVBT01000004">
    <property type="protein sequence ID" value="PRD52354.1"/>
    <property type="molecule type" value="Genomic_DNA"/>
</dbReference>
<dbReference type="PANTHER" id="PTHR39673:SF5">
    <property type="entry name" value="TUNGSTEN-CONTAINING FORMYLMETHANOFURAN DEHYDROGENASE 2 SUBUNIT C"/>
    <property type="match status" value="1"/>
</dbReference>
<proteinExistence type="predicted"/>
<dbReference type="GO" id="GO:0018493">
    <property type="term" value="F:formylmethanofuran dehydrogenase activity"/>
    <property type="evidence" value="ECO:0007669"/>
    <property type="project" value="InterPro"/>
</dbReference>
<dbReference type="PANTHER" id="PTHR39673">
    <property type="entry name" value="TUNGSTEN FORMYLMETHANOFURAN DEHYDROGENASE, SUBUNIT C (FWDC)"/>
    <property type="match status" value="1"/>
</dbReference>
<dbReference type="OrthoDB" id="7302713at2"/>
<reference evidence="1 2" key="1">
    <citation type="submission" date="2018-02" db="EMBL/GenBank/DDBJ databases">
        <title>The draft genome of Phyllobacterium myrsinacearum DSM5892.</title>
        <authorList>
            <person name="Li L."/>
            <person name="Liu L."/>
            <person name="Zhang X."/>
            <person name="Wang T."/>
        </authorList>
    </citation>
    <scope>NUCLEOTIDE SEQUENCE [LARGE SCALE GENOMIC DNA]</scope>
    <source>
        <strain evidence="1 2">DSM 5892</strain>
    </source>
</reference>
<name>A0A2S9JHC3_9HYPH</name>
<dbReference type="SUPFAM" id="SSF69336">
    <property type="entry name" value="Alpha subunit of glutamate synthase, C-terminal domain"/>
    <property type="match status" value="1"/>
</dbReference>
<protein>
    <submittedName>
        <fullName evidence="1">Formylmethanofuran dehydrogenase subunit C</fullName>
    </submittedName>
</protein>
<dbReference type="AlphaFoldDB" id="A0A2S9JHC3"/>
<evidence type="ECO:0000313" key="2">
    <source>
        <dbReference type="Proteomes" id="UP000238563"/>
    </source>
</evidence>
<dbReference type="GO" id="GO:0046914">
    <property type="term" value="F:transition metal ion binding"/>
    <property type="evidence" value="ECO:0007669"/>
    <property type="project" value="InterPro"/>
</dbReference>
<organism evidence="1 2">
    <name type="scientific">Phyllobacterium myrsinacearum</name>
    <dbReference type="NCBI Taxonomy" id="28101"/>
    <lineage>
        <taxon>Bacteria</taxon>
        <taxon>Pseudomonadati</taxon>
        <taxon>Pseudomonadota</taxon>
        <taxon>Alphaproteobacteria</taxon>
        <taxon>Hyphomicrobiales</taxon>
        <taxon>Phyllobacteriaceae</taxon>
        <taxon>Phyllobacterium</taxon>
    </lineage>
</organism>
<dbReference type="RefSeq" id="WP_105734864.1">
    <property type="nucleotide sequence ID" value="NZ_PVBT01000004.1"/>
</dbReference>